<gene>
    <name evidence="1" type="ORF">LIN78_09580</name>
</gene>
<evidence type="ECO:0000313" key="1">
    <source>
        <dbReference type="EMBL" id="MCB6183795.1"/>
    </source>
</evidence>
<accession>A0ABS8D6G6</accession>
<name>A0ABS8D6G6_9NEIS</name>
<evidence type="ECO:0000313" key="2">
    <source>
        <dbReference type="Proteomes" id="UP001165395"/>
    </source>
</evidence>
<proteinExistence type="predicted"/>
<dbReference type="RefSeq" id="WP_227180565.1">
    <property type="nucleotide sequence ID" value="NZ_JAJBZT010000004.1"/>
</dbReference>
<comment type="caution">
    <text evidence="1">The sequence shown here is derived from an EMBL/GenBank/DDBJ whole genome shotgun (WGS) entry which is preliminary data.</text>
</comment>
<protein>
    <submittedName>
        <fullName evidence="1">Uncharacterized protein</fullName>
    </submittedName>
</protein>
<dbReference type="EMBL" id="JAJBZT010000004">
    <property type="protein sequence ID" value="MCB6183795.1"/>
    <property type="molecule type" value="Genomic_DNA"/>
</dbReference>
<keyword evidence="2" id="KW-1185">Reference proteome</keyword>
<reference evidence="1" key="1">
    <citation type="submission" date="2021-10" db="EMBL/GenBank/DDBJ databases">
        <title>The complete genome sequence of Leeia sp. TBRC 13508.</title>
        <authorList>
            <person name="Charoenyingcharoen P."/>
            <person name="Yukphan P."/>
        </authorList>
    </citation>
    <scope>NUCLEOTIDE SEQUENCE</scope>
    <source>
        <strain evidence="1">TBRC 13508</strain>
    </source>
</reference>
<sequence>MIELKDLVTALLRKPKDGEVYNLDTATQMMNNITTQEIGTAHQAIRQSIKDLNENDSINAKERFRTLKYIDDKAQSIQRGLETDALRHIVLHPKTSRQMILSIAGYWQLLSDGYRILLQEIQRKGGKLLVQQMPEITIRAIFGFTEQARWKSILYQPIDDKIWRNLDRLFSLAEQNKYEKETIIVHGRTVSCESLFLRPHLLNLAQTDTMTPGQIDSLDRWLQANLLSLSLEKEIKPHKQIYAINLEAHQPAHRLRRNMIDAGYRYLNTTPLIDAMQVTMQRVKKGDTPVHLSLSERFSVEHDLAALDKAAHCWSKENYPNRKFERKPINKPAVVKFGLNGIFELLEGKYTPPTGTQSTDKPTSIEYDILKRRGVGQSLGGHTESPPLFDEKELTNWSLLDESQSGVGIVGDGELPKGVKIGELVGIKKDTLFFIGIVRRIQRNNLLKIGVELFTHQARLVSLSLVNGGESHLAVYLTEDSESQLPRNLLTNNSEVWQSAKPYVLQAGKQKYKIELTTNNSNHANYGRFAFKVLEKLEG</sequence>
<dbReference type="Proteomes" id="UP001165395">
    <property type="component" value="Unassembled WGS sequence"/>
</dbReference>
<organism evidence="1 2">
    <name type="scientific">Leeia speluncae</name>
    <dbReference type="NCBI Taxonomy" id="2884804"/>
    <lineage>
        <taxon>Bacteria</taxon>
        <taxon>Pseudomonadati</taxon>
        <taxon>Pseudomonadota</taxon>
        <taxon>Betaproteobacteria</taxon>
        <taxon>Neisseriales</taxon>
        <taxon>Leeiaceae</taxon>
        <taxon>Leeia</taxon>
    </lineage>
</organism>